<comment type="caution">
    <text evidence="3">The sequence shown here is derived from an EMBL/GenBank/DDBJ whole genome shotgun (WGS) entry which is preliminary data.</text>
</comment>
<evidence type="ECO:0000256" key="2">
    <source>
        <dbReference type="SAM" id="SignalP"/>
    </source>
</evidence>
<dbReference type="Proteomes" id="UP001476247">
    <property type="component" value="Unassembled WGS sequence"/>
</dbReference>
<name>A0ABP9XQ68_9FUNG</name>
<proteinExistence type="predicted"/>
<feature type="chain" id="PRO_5045119332" evidence="2">
    <location>
        <begin position="22"/>
        <end position="106"/>
    </location>
</feature>
<keyword evidence="2" id="KW-0732">Signal</keyword>
<sequence length="106" mass="10739">MYASTLFILSFVGLMFGATNAAVIPNRNADSNIIRFSKSYSPQGVVLVKRKDELLAQTDDGPLGNVGGGFGRAVGPLLQGIDRGVDGKSGGSGGFGQGNGGSVSGF</sequence>
<feature type="compositionally biased region" description="Gly residues" evidence="1">
    <location>
        <begin position="87"/>
        <end position="106"/>
    </location>
</feature>
<feature type="region of interest" description="Disordered" evidence="1">
    <location>
        <begin position="82"/>
        <end position="106"/>
    </location>
</feature>
<dbReference type="EMBL" id="BAABUJ010000007">
    <property type="protein sequence ID" value="GAA5796917.1"/>
    <property type="molecule type" value="Genomic_DNA"/>
</dbReference>
<accession>A0ABP9XQ68</accession>
<evidence type="ECO:0000313" key="3">
    <source>
        <dbReference type="EMBL" id="GAA5796917.1"/>
    </source>
</evidence>
<evidence type="ECO:0000313" key="4">
    <source>
        <dbReference type="Proteomes" id="UP001476247"/>
    </source>
</evidence>
<keyword evidence="4" id="KW-1185">Reference proteome</keyword>
<gene>
    <name evidence="3" type="ORF">HPULCUR_002295</name>
</gene>
<evidence type="ECO:0000256" key="1">
    <source>
        <dbReference type="SAM" id="MobiDB-lite"/>
    </source>
</evidence>
<protein>
    <submittedName>
        <fullName evidence="3">Uncharacterized protein</fullName>
    </submittedName>
</protein>
<reference evidence="3 4" key="1">
    <citation type="submission" date="2024-04" db="EMBL/GenBank/DDBJ databases">
        <title>genome sequences of Mucor flavus KT1a and Helicostylum pulchrum KT1b strains isolation_sourced from the surface of a dry-aged beef.</title>
        <authorList>
            <person name="Toyotome T."/>
            <person name="Hosono M."/>
            <person name="Torimaru M."/>
            <person name="Fukuda K."/>
            <person name="Mikami N."/>
        </authorList>
    </citation>
    <scope>NUCLEOTIDE SEQUENCE [LARGE SCALE GENOMIC DNA]</scope>
    <source>
        <strain evidence="3 4">KT1b</strain>
    </source>
</reference>
<organism evidence="3 4">
    <name type="scientific">Helicostylum pulchrum</name>
    <dbReference type="NCBI Taxonomy" id="562976"/>
    <lineage>
        <taxon>Eukaryota</taxon>
        <taxon>Fungi</taxon>
        <taxon>Fungi incertae sedis</taxon>
        <taxon>Mucoromycota</taxon>
        <taxon>Mucoromycotina</taxon>
        <taxon>Mucoromycetes</taxon>
        <taxon>Mucorales</taxon>
        <taxon>Mucorineae</taxon>
        <taxon>Mucoraceae</taxon>
        <taxon>Helicostylum</taxon>
    </lineage>
</organism>
<feature type="signal peptide" evidence="2">
    <location>
        <begin position="1"/>
        <end position="21"/>
    </location>
</feature>